<evidence type="ECO:0000313" key="2">
    <source>
        <dbReference type="Proteomes" id="UP000215374"/>
    </source>
</evidence>
<accession>A0A239ZYK5</accession>
<dbReference type="EMBL" id="LT906467">
    <property type="protein sequence ID" value="SNV76312.1"/>
    <property type="molecule type" value="Genomic_DNA"/>
</dbReference>
<gene>
    <name evidence="1" type="ORF">SAMEA4535761_01655</name>
</gene>
<evidence type="ECO:0000313" key="1">
    <source>
        <dbReference type="EMBL" id="SNV76312.1"/>
    </source>
</evidence>
<protein>
    <recommendedName>
        <fullName evidence="3">YbjN domain-containing protein</fullName>
    </recommendedName>
</protein>
<sequence>MATPQYDTDHDDSQPQGLTTRVTLPRVALALAELGYDPLEREDRLVIGLPGYILTCWMEPQLPASLHLDGQLRVPLPLAESSKLTRILNTYNGQSPGPVASYRVTDAGTLAVRMRAGTFVSDGLSEEQLHNWLRTLIDATAHLVHELDRLFPEADIFAPLPEPLRTEQDYAQLTGKHPKWRHRAETPRRNWTPELDEFTYTDADLAKQARLRPKWLTEQMLRDAVGGLGVVYGIREDNVLLTTMNGMSISVESLIGQWVRVYGIWFTDLPSKEHATNLALLCNEANDRTLMEACSVFSDAEHAIVVISSHVLIDAGVSPAQLFTHIQYANRYHMDMLDYISTQATGECCIDWPQEYPDDPPR</sequence>
<dbReference type="AlphaFoldDB" id="A0A239ZYK5"/>
<name>A0A239ZYK5_9CORY</name>
<proteinExistence type="predicted"/>
<reference evidence="1 2" key="1">
    <citation type="submission" date="2017-06" db="EMBL/GenBank/DDBJ databases">
        <authorList>
            <consortium name="Pathogen Informatics"/>
        </authorList>
    </citation>
    <scope>NUCLEOTIDE SEQUENCE [LARGE SCALE GENOMIC DNA]</scope>
    <source>
        <strain evidence="1 2">NCTC13015</strain>
    </source>
</reference>
<organism evidence="1 2">
    <name type="scientific">Corynebacterium imitans</name>
    <dbReference type="NCBI Taxonomy" id="156978"/>
    <lineage>
        <taxon>Bacteria</taxon>
        <taxon>Bacillati</taxon>
        <taxon>Actinomycetota</taxon>
        <taxon>Actinomycetes</taxon>
        <taxon>Mycobacteriales</taxon>
        <taxon>Corynebacteriaceae</taxon>
        <taxon>Corynebacterium</taxon>
    </lineage>
</organism>
<dbReference type="OrthoDB" id="4420706at2"/>
<evidence type="ECO:0008006" key="3">
    <source>
        <dbReference type="Google" id="ProtNLM"/>
    </source>
</evidence>
<dbReference type="Proteomes" id="UP000215374">
    <property type="component" value="Chromosome 1"/>
</dbReference>
<dbReference type="RefSeq" id="WP_051904888.1">
    <property type="nucleotide sequence ID" value="NZ_CP009211.1"/>
</dbReference>